<keyword evidence="4 6" id="KW-0472">Membrane</keyword>
<feature type="transmembrane region" description="Helical" evidence="6">
    <location>
        <begin position="74"/>
        <end position="92"/>
    </location>
</feature>
<dbReference type="Pfam" id="PF06803">
    <property type="entry name" value="DUF1232"/>
    <property type="match status" value="1"/>
</dbReference>
<dbReference type="EMBL" id="APVG01000025">
    <property type="protein sequence ID" value="ENY71909.1"/>
    <property type="molecule type" value="Genomic_DNA"/>
</dbReference>
<dbReference type="PATRIC" id="fig|1268237.3.peg.2144"/>
<evidence type="ECO:0000256" key="5">
    <source>
        <dbReference type="SAM" id="MobiDB-lite"/>
    </source>
</evidence>
<evidence type="ECO:0000313" key="9">
    <source>
        <dbReference type="Proteomes" id="UP000023775"/>
    </source>
</evidence>
<sequence length="136" mass="15173">MSKSKAERAKGSKSYQKARSQAAEYAKDPEKLNDLIDKASKKAHGKKGPLFAIWGQLSACFRLLRAYAKGTYREIPWSTLVMLVASIIYFVMPIDLIPDFIVGIGHLDDAALLGWTMKAFESDIEAFVEWEEEAAA</sequence>
<protein>
    <recommendedName>
        <fullName evidence="7">DUF1232 domain-containing protein</fullName>
    </recommendedName>
</protein>
<dbReference type="OrthoDB" id="9804184at2"/>
<evidence type="ECO:0000256" key="1">
    <source>
        <dbReference type="ARBA" id="ARBA00004127"/>
    </source>
</evidence>
<feature type="domain" description="DUF1232" evidence="7">
    <location>
        <begin position="80"/>
        <end position="115"/>
    </location>
</feature>
<comment type="caution">
    <text evidence="8">The sequence shown here is derived from an EMBL/GenBank/DDBJ whole genome shotgun (WGS) entry which is preliminary data.</text>
</comment>
<feature type="compositionally biased region" description="Basic and acidic residues" evidence="5">
    <location>
        <begin position="1"/>
        <end position="10"/>
    </location>
</feature>
<dbReference type="AlphaFoldDB" id="N9U0K3"/>
<evidence type="ECO:0000256" key="6">
    <source>
        <dbReference type="SAM" id="Phobius"/>
    </source>
</evidence>
<dbReference type="eggNOG" id="COG3339">
    <property type="taxonomic scope" value="Bacteria"/>
</dbReference>
<keyword evidence="2 6" id="KW-0812">Transmembrane</keyword>
<dbReference type="GO" id="GO:0012505">
    <property type="term" value="C:endomembrane system"/>
    <property type="evidence" value="ECO:0007669"/>
    <property type="project" value="UniProtKB-SubCell"/>
</dbReference>
<dbReference type="Proteomes" id="UP000023775">
    <property type="component" value="Unassembled WGS sequence"/>
</dbReference>
<proteinExistence type="predicted"/>
<evidence type="ECO:0000259" key="7">
    <source>
        <dbReference type="Pfam" id="PF06803"/>
    </source>
</evidence>
<evidence type="ECO:0000313" key="8">
    <source>
        <dbReference type="EMBL" id="ENY71909.1"/>
    </source>
</evidence>
<gene>
    <name evidence="8" type="ORF">G114_10890</name>
</gene>
<evidence type="ECO:0000256" key="4">
    <source>
        <dbReference type="ARBA" id="ARBA00023136"/>
    </source>
</evidence>
<dbReference type="RefSeq" id="WP_005353590.1">
    <property type="nucleotide sequence ID" value="NZ_APVG01000025.1"/>
</dbReference>
<evidence type="ECO:0000256" key="3">
    <source>
        <dbReference type="ARBA" id="ARBA00022989"/>
    </source>
</evidence>
<comment type="subcellular location">
    <subcellularLocation>
        <location evidence="1">Endomembrane system</location>
        <topology evidence="1">Multi-pass membrane protein</topology>
    </subcellularLocation>
</comment>
<name>N9U0K3_9GAMM</name>
<evidence type="ECO:0000256" key="2">
    <source>
        <dbReference type="ARBA" id="ARBA00022692"/>
    </source>
</evidence>
<dbReference type="InterPro" id="IPR010652">
    <property type="entry name" value="DUF1232"/>
</dbReference>
<keyword evidence="3 6" id="KW-1133">Transmembrane helix</keyword>
<keyword evidence="9" id="KW-1185">Reference proteome</keyword>
<reference evidence="8 9" key="1">
    <citation type="journal article" date="2013" name="Genome Announc.">
        <title>Draft Genome Sequence of the Aeromonas diversa Type Strain.</title>
        <authorList>
            <person name="Farfan M."/>
            <person name="Spataro N."/>
            <person name="Sanglas A."/>
            <person name="Albarral V."/>
            <person name="Loren J.G."/>
            <person name="Bosch E."/>
            <person name="Fuste M.C."/>
        </authorList>
    </citation>
    <scope>NUCLEOTIDE SEQUENCE [LARGE SCALE GENOMIC DNA]</scope>
    <source>
        <strain evidence="8 9">2478-85</strain>
    </source>
</reference>
<organism evidence="8 9">
    <name type="scientific">Aeromonas diversa CDC 2478-85</name>
    <dbReference type="NCBI Taxonomy" id="1268237"/>
    <lineage>
        <taxon>Bacteria</taxon>
        <taxon>Pseudomonadati</taxon>
        <taxon>Pseudomonadota</taxon>
        <taxon>Gammaproteobacteria</taxon>
        <taxon>Aeromonadales</taxon>
        <taxon>Aeromonadaceae</taxon>
        <taxon>Aeromonas</taxon>
    </lineage>
</organism>
<feature type="region of interest" description="Disordered" evidence="5">
    <location>
        <begin position="1"/>
        <end position="26"/>
    </location>
</feature>
<accession>N9U0K3</accession>